<feature type="compositionally biased region" description="Acidic residues" evidence="2">
    <location>
        <begin position="334"/>
        <end position="343"/>
    </location>
</feature>
<feature type="region of interest" description="Disordered" evidence="2">
    <location>
        <begin position="954"/>
        <end position="1071"/>
    </location>
</feature>
<feature type="region of interest" description="Disordered" evidence="2">
    <location>
        <begin position="1132"/>
        <end position="1178"/>
    </location>
</feature>
<accession>A0A316YKZ9</accession>
<organism evidence="3 4">
    <name type="scientific">Acaromyces ingoldii</name>
    <dbReference type="NCBI Taxonomy" id="215250"/>
    <lineage>
        <taxon>Eukaryota</taxon>
        <taxon>Fungi</taxon>
        <taxon>Dikarya</taxon>
        <taxon>Basidiomycota</taxon>
        <taxon>Ustilaginomycotina</taxon>
        <taxon>Exobasidiomycetes</taxon>
        <taxon>Exobasidiales</taxon>
        <taxon>Cryptobasidiaceae</taxon>
        <taxon>Acaromyces</taxon>
    </lineage>
</organism>
<proteinExistence type="predicted"/>
<evidence type="ECO:0000256" key="2">
    <source>
        <dbReference type="SAM" id="MobiDB-lite"/>
    </source>
</evidence>
<feature type="compositionally biased region" description="Low complexity" evidence="2">
    <location>
        <begin position="1153"/>
        <end position="1172"/>
    </location>
</feature>
<dbReference type="AlphaFoldDB" id="A0A316YKZ9"/>
<feature type="compositionally biased region" description="Acidic residues" evidence="2">
    <location>
        <begin position="157"/>
        <end position="166"/>
    </location>
</feature>
<gene>
    <name evidence="3" type="ORF">FA10DRAFT_301175</name>
</gene>
<dbReference type="Proteomes" id="UP000245768">
    <property type="component" value="Unassembled WGS sequence"/>
</dbReference>
<feature type="compositionally biased region" description="Polar residues" evidence="2">
    <location>
        <begin position="909"/>
        <end position="932"/>
    </location>
</feature>
<feature type="compositionally biased region" description="Polar residues" evidence="2">
    <location>
        <begin position="178"/>
        <end position="195"/>
    </location>
</feature>
<feature type="compositionally biased region" description="Polar residues" evidence="2">
    <location>
        <begin position="1132"/>
        <end position="1147"/>
    </location>
</feature>
<dbReference type="EMBL" id="KZ819636">
    <property type="protein sequence ID" value="PWN89871.1"/>
    <property type="molecule type" value="Genomic_DNA"/>
</dbReference>
<keyword evidence="1" id="KW-0175">Coiled coil</keyword>
<feature type="compositionally biased region" description="Polar residues" evidence="2">
    <location>
        <begin position="1002"/>
        <end position="1017"/>
    </location>
</feature>
<feature type="compositionally biased region" description="Polar residues" evidence="2">
    <location>
        <begin position="372"/>
        <end position="384"/>
    </location>
</feature>
<keyword evidence="4" id="KW-1185">Reference proteome</keyword>
<dbReference type="OrthoDB" id="2554541at2759"/>
<reference evidence="3" key="1">
    <citation type="journal article" date="2018" name="Mol. Biol. Evol.">
        <title>Broad Genomic Sampling Reveals a Smut Pathogenic Ancestry of the Fungal Clade Ustilaginomycotina.</title>
        <authorList>
            <person name="Kijpornyongpan T."/>
            <person name="Mondo S.J."/>
            <person name="Barry K."/>
            <person name="Sandor L."/>
            <person name="Lee J."/>
            <person name="Lipzen A."/>
            <person name="Pangilinan J."/>
            <person name="LaButti K."/>
            <person name="Hainaut M."/>
            <person name="Henrissat B."/>
            <person name="Grigoriev I.V."/>
            <person name="Spatafora J.W."/>
            <person name="Aime M.C."/>
        </authorList>
    </citation>
    <scope>NUCLEOTIDE SEQUENCE [LARGE SCALE GENOMIC DNA]</scope>
    <source>
        <strain evidence="3">MCA 4198</strain>
    </source>
</reference>
<feature type="compositionally biased region" description="Low complexity" evidence="2">
    <location>
        <begin position="483"/>
        <end position="494"/>
    </location>
</feature>
<dbReference type="RefSeq" id="XP_025377069.1">
    <property type="nucleotide sequence ID" value="XM_025524946.1"/>
</dbReference>
<protein>
    <submittedName>
        <fullName evidence="3">Uncharacterized protein</fullName>
    </submittedName>
</protein>
<feature type="compositionally biased region" description="Polar residues" evidence="2">
    <location>
        <begin position="354"/>
        <end position="364"/>
    </location>
</feature>
<feature type="compositionally biased region" description="Low complexity" evidence="2">
    <location>
        <begin position="446"/>
        <end position="461"/>
    </location>
</feature>
<feature type="region of interest" description="Disordered" evidence="2">
    <location>
        <begin position="73"/>
        <end position="243"/>
    </location>
</feature>
<sequence length="1178" mass="128354">MMDSKEQIAERSSGEDAIVEGERVLRIVASDLIRYKVEVGDADEPAKVKRKVYLRKADVDPMLINDWRAKREERAARKEAKRLQKLNETEAPAPDYASQSPLPPPTLKRPTPPLEPSTSDSAPSSRKRSKVSAPPIRNDGPSQDDNGAPAPSSQAGEDGEGNEEDAAMSRDIGPPGWNLTQEVETPPNSIEQHSVQAPRRRGKAKARLELERRSSPPRSVPPLSAPPRPEARAATEESGHRYVPGSPAVVLEHVDSPGASATHTAVVNHMLGVPTSSEDLDNAVRIAERSMDKEQGLVDAEDEVVLQTQMPIGEGAGNENEARTALQTHLPGQEVEENLGTEQAEDKELGPRQAQDQAAVQSGLSERVEKPGTQTAGMNEQSKGQEPAPMQASMGGEPSFEPSVRVATWILPSQTERESAPLVDLDPNADDAELIGPVRELLAAPSASAPAVAPPVELSSSQAPRESTPPARISSRRRRDASQRQSSLELGAAASSPLAHSASLALRDVLQTQMSPAKSNGTDEHGDRGRDESGQSEGDGNKWDDDETSAVALADLVESPFEMLHRKAICRLVRSSALIPGFLKPEVERFVLRHKDPESQQSDSLNQSESETQDDGYLRTKDLWIFELTRVDGEGDSGDVRSALARSDEAIDVSSGGQDETDTIILYLSSGENIFDVQRHDATNVRKLRANPQWSPWFDSSGQPFVLVYTWPNSGSNGGVGSRSLSSLASSSQEDVRKAREDVAKLQAANNATQAELEQTQARIEGLEKDNDFFKELYNEASQRAVAASSEAEELRSEVEKLKRQLTTGFEAITRTAKAQREQLQEQLRLATGEVRLLRAQNERTNDEVRRKAAEWDAHQAVKAARKRETILFEKRRSERFTNMGNQGPSPSVAAAAAAATAAGASAADSGSNTDRTGEDTPTANSDAEVHQSNELADELAFLKADGADLLLEGVATGRRSRNKRAPQPRQETPTAMTQAPQQRQDAPSPARAPPSAMAQQTANRASVSEATPQALQQGEAPRRTPQATFPYQQQQQQQQPVSYQASPVSIPSASTVGAPHLVPQMPPSQPQRFQHLPSAYQYPISQQQQQLQQMPQMNPYQYYQTHRPQAPSIPGNSPWLPVLPSYYTPAATASPQQAHSSPSLATANRAMPHPFQQQPQQQQQQQQQPFHQHQRPH</sequence>
<evidence type="ECO:0000256" key="1">
    <source>
        <dbReference type="SAM" id="Coils"/>
    </source>
</evidence>
<feature type="compositionally biased region" description="Basic and acidic residues" evidence="2">
    <location>
        <begin position="521"/>
        <end position="543"/>
    </location>
</feature>
<feature type="compositionally biased region" description="Basic and acidic residues" evidence="2">
    <location>
        <begin position="229"/>
        <end position="240"/>
    </location>
</feature>
<feature type="compositionally biased region" description="Pro residues" evidence="2">
    <location>
        <begin position="218"/>
        <end position="228"/>
    </location>
</feature>
<feature type="region of interest" description="Disordered" evidence="2">
    <location>
        <begin position="311"/>
        <end position="430"/>
    </location>
</feature>
<feature type="compositionally biased region" description="Basic and acidic residues" evidence="2">
    <location>
        <begin position="73"/>
        <end position="88"/>
    </location>
</feature>
<feature type="compositionally biased region" description="Pro residues" evidence="2">
    <location>
        <begin position="101"/>
        <end position="115"/>
    </location>
</feature>
<feature type="compositionally biased region" description="Low complexity" evidence="2">
    <location>
        <begin position="1025"/>
        <end position="1049"/>
    </location>
</feature>
<feature type="region of interest" description="Disordered" evidence="2">
    <location>
        <begin position="514"/>
        <end position="545"/>
    </location>
</feature>
<feature type="compositionally biased region" description="Low complexity" evidence="2">
    <location>
        <begin position="979"/>
        <end position="1001"/>
    </location>
</feature>
<evidence type="ECO:0000313" key="3">
    <source>
        <dbReference type="EMBL" id="PWN89871.1"/>
    </source>
</evidence>
<evidence type="ECO:0000313" key="4">
    <source>
        <dbReference type="Proteomes" id="UP000245768"/>
    </source>
</evidence>
<feature type="coiled-coil region" evidence="1">
    <location>
        <begin position="729"/>
        <end position="855"/>
    </location>
</feature>
<feature type="region of interest" description="Disordered" evidence="2">
    <location>
        <begin position="904"/>
        <end position="932"/>
    </location>
</feature>
<dbReference type="STRING" id="215250.A0A316YKZ9"/>
<name>A0A316YKZ9_9BASI</name>
<dbReference type="InParanoid" id="A0A316YKZ9"/>
<feature type="region of interest" description="Disordered" evidence="2">
    <location>
        <begin position="446"/>
        <end position="494"/>
    </location>
</feature>
<dbReference type="GeneID" id="37046862"/>